<reference evidence="2" key="1">
    <citation type="journal article" date="2020" name="Nature">
        <title>Giant virus diversity and host interactions through global metagenomics.</title>
        <authorList>
            <person name="Schulz F."/>
            <person name="Roux S."/>
            <person name="Paez-Espino D."/>
            <person name="Jungbluth S."/>
            <person name="Walsh D.A."/>
            <person name="Denef V.J."/>
            <person name="McMahon K.D."/>
            <person name="Konstantinidis K.T."/>
            <person name="Eloe-Fadrosh E.A."/>
            <person name="Kyrpides N.C."/>
            <person name="Woyke T."/>
        </authorList>
    </citation>
    <scope>NUCLEOTIDE SEQUENCE</scope>
    <source>
        <strain evidence="2">GVMAG-M-3300023184-101</strain>
    </source>
</reference>
<proteinExistence type="predicted"/>
<evidence type="ECO:0000256" key="1">
    <source>
        <dbReference type="SAM" id="MobiDB-lite"/>
    </source>
</evidence>
<protein>
    <submittedName>
        <fullName evidence="2">Uncharacterized protein</fullName>
    </submittedName>
</protein>
<feature type="compositionally biased region" description="Low complexity" evidence="1">
    <location>
        <begin position="91"/>
        <end position="101"/>
    </location>
</feature>
<accession>A0A6C0HHM1</accession>
<name>A0A6C0HHM1_9ZZZZ</name>
<feature type="compositionally biased region" description="Basic residues" evidence="1">
    <location>
        <begin position="105"/>
        <end position="131"/>
    </location>
</feature>
<sequence length="131" mass="15312">MNKYYNFMYDIINTRLPPVNTPTVDLAPQQFNKYMINMARIQNVSELKADEAMAEEAEKATVDEIAQLQTTPQSDEQELAYKQEELQKIQQIQKSEQQQPIVGGTRKKSKKRNTYKKRASKYKKRTCKCKS</sequence>
<dbReference type="EMBL" id="MN739950">
    <property type="protein sequence ID" value="QHT79606.1"/>
    <property type="molecule type" value="Genomic_DNA"/>
</dbReference>
<evidence type="ECO:0000313" key="2">
    <source>
        <dbReference type="EMBL" id="QHT79606.1"/>
    </source>
</evidence>
<feature type="region of interest" description="Disordered" evidence="1">
    <location>
        <begin position="91"/>
        <end position="131"/>
    </location>
</feature>
<dbReference type="AlphaFoldDB" id="A0A6C0HHM1"/>
<organism evidence="2">
    <name type="scientific">viral metagenome</name>
    <dbReference type="NCBI Taxonomy" id="1070528"/>
    <lineage>
        <taxon>unclassified sequences</taxon>
        <taxon>metagenomes</taxon>
        <taxon>organismal metagenomes</taxon>
    </lineage>
</organism>